<evidence type="ECO:0000256" key="4">
    <source>
        <dbReference type="ARBA" id="ARBA00022723"/>
    </source>
</evidence>
<dbReference type="InterPro" id="IPR002401">
    <property type="entry name" value="Cyt_P450_E_grp-I"/>
</dbReference>
<keyword evidence="5 9" id="KW-0560">Oxidoreductase</keyword>
<evidence type="ECO:0008006" key="12">
    <source>
        <dbReference type="Google" id="ProtNLM"/>
    </source>
</evidence>
<feature type="non-terminal residue" evidence="10">
    <location>
        <position position="1"/>
    </location>
</feature>
<gene>
    <name evidence="10" type="ORF">ILUMI_17680</name>
</gene>
<evidence type="ECO:0000256" key="1">
    <source>
        <dbReference type="ARBA" id="ARBA00001971"/>
    </source>
</evidence>
<dbReference type="InterPro" id="IPR036396">
    <property type="entry name" value="Cyt_P450_sf"/>
</dbReference>
<proteinExistence type="inferred from homology"/>
<comment type="caution">
    <text evidence="10">The sequence shown here is derived from an EMBL/GenBank/DDBJ whole genome shotgun (WGS) entry which is preliminary data.</text>
</comment>
<comment type="similarity">
    <text evidence="2 9">Belongs to the cytochrome P450 family.</text>
</comment>
<keyword evidence="6 8" id="KW-0408">Iron</keyword>
<reference evidence="10" key="1">
    <citation type="submission" date="2019-08" db="EMBL/GenBank/DDBJ databases">
        <title>The genome of the North American firefly Photinus pyralis.</title>
        <authorList>
            <consortium name="Photinus pyralis genome working group"/>
            <person name="Fallon T.R."/>
            <person name="Sander Lower S.E."/>
            <person name="Weng J.-K."/>
        </authorList>
    </citation>
    <scope>NUCLEOTIDE SEQUENCE</scope>
    <source>
        <strain evidence="10">TRF0915ILg1</strain>
        <tissue evidence="10">Whole body</tissue>
    </source>
</reference>
<dbReference type="SUPFAM" id="SSF48264">
    <property type="entry name" value="Cytochrome P450"/>
    <property type="match status" value="1"/>
</dbReference>
<evidence type="ECO:0000256" key="6">
    <source>
        <dbReference type="ARBA" id="ARBA00023004"/>
    </source>
</evidence>
<evidence type="ECO:0000313" key="10">
    <source>
        <dbReference type="EMBL" id="KAF2888493.1"/>
    </source>
</evidence>
<protein>
    <recommendedName>
        <fullName evidence="12">Cytochrome P450</fullName>
    </recommendedName>
</protein>
<dbReference type="OrthoDB" id="6745223at2759"/>
<dbReference type="PANTHER" id="PTHR24279:SF120">
    <property type="entry name" value="CYTOCHROME P450"/>
    <property type="match status" value="1"/>
</dbReference>
<sequence>NGPEWLRIRSVFQRGLSSPTSVQNFLFKTNDVIQEWIEERLKVICDNTNVDYLPELSRLFLELTSLVALDLRLHSFSRQELKSHSRSSKLIKAALVTNSCILKTDNGPRLWQKFETPLFRKLRKSQEYMEEVAIDLLSLKMSFYDESNGKHSLLQSYFSSPELDFRDIIGIVCDFLLAGIDTTTYSSSFVLYHLANNRFAQSVLYQECLRLLPKPDSPVTKEVLSEAQYAKAVIKESLRLRPISVGIGRVLDKDAEFSEYSVPKGSVVVSQNQISCRLEEYFPEPEKFRPERWIKTHNLYKQPHPFLVLPFGHGARSCIARRLAEQNMLILIMKLVRNFKIRWNGNALDSRSLLINKPDGPILLNFKKR</sequence>
<dbReference type="GO" id="GO:0004497">
    <property type="term" value="F:monooxygenase activity"/>
    <property type="evidence" value="ECO:0007669"/>
    <property type="project" value="UniProtKB-KW"/>
</dbReference>
<name>A0A8K0G7P2_IGNLU</name>
<dbReference type="InterPro" id="IPR050479">
    <property type="entry name" value="CYP11_CYP27_families"/>
</dbReference>
<evidence type="ECO:0000256" key="8">
    <source>
        <dbReference type="PIRSR" id="PIRSR602401-1"/>
    </source>
</evidence>
<dbReference type="Gene3D" id="1.10.630.10">
    <property type="entry name" value="Cytochrome P450"/>
    <property type="match status" value="1"/>
</dbReference>
<dbReference type="PANTHER" id="PTHR24279">
    <property type="entry name" value="CYTOCHROME P450"/>
    <property type="match status" value="1"/>
</dbReference>
<feature type="binding site" description="axial binding residue" evidence="8">
    <location>
        <position position="318"/>
    </location>
    <ligand>
        <name>heme</name>
        <dbReference type="ChEBI" id="CHEBI:30413"/>
    </ligand>
    <ligandPart>
        <name>Fe</name>
        <dbReference type="ChEBI" id="CHEBI:18248"/>
    </ligandPart>
</feature>
<keyword evidence="7 9" id="KW-0503">Monooxygenase</keyword>
<evidence type="ECO:0000313" key="11">
    <source>
        <dbReference type="Proteomes" id="UP000801492"/>
    </source>
</evidence>
<keyword evidence="4 8" id="KW-0479">Metal-binding</keyword>
<dbReference type="GO" id="GO:0016705">
    <property type="term" value="F:oxidoreductase activity, acting on paired donors, with incorporation or reduction of molecular oxygen"/>
    <property type="evidence" value="ECO:0007669"/>
    <property type="project" value="InterPro"/>
</dbReference>
<accession>A0A8K0G7P2</accession>
<evidence type="ECO:0000256" key="2">
    <source>
        <dbReference type="ARBA" id="ARBA00010617"/>
    </source>
</evidence>
<dbReference type="CDD" id="cd11054">
    <property type="entry name" value="CYP24A1-like"/>
    <property type="match status" value="1"/>
</dbReference>
<evidence type="ECO:0000256" key="9">
    <source>
        <dbReference type="RuleBase" id="RU000461"/>
    </source>
</evidence>
<dbReference type="GO" id="GO:0005506">
    <property type="term" value="F:iron ion binding"/>
    <property type="evidence" value="ECO:0007669"/>
    <property type="project" value="InterPro"/>
</dbReference>
<dbReference type="Pfam" id="PF00067">
    <property type="entry name" value="p450"/>
    <property type="match status" value="1"/>
</dbReference>
<evidence type="ECO:0000256" key="7">
    <source>
        <dbReference type="ARBA" id="ARBA00023033"/>
    </source>
</evidence>
<dbReference type="AlphaFoldDB" id="A0A8K0G7P2"/>
<dbReference type="GO" id="GO:0020037">
    <property type="term" value="F:heme binding"/>
    <property type="evidence" value="ECO:0007669"/>
    <property type="project" value="InterPro"/>
</dbReference>
<comment type="cofactor">
    <cofactor evidence="1 8">
        <name>heme</name>
        <dbReference type="ChEBI" id="CHEBI:30413"/>
    </cofactor>
</comment>
<dbReference type="InterPro" id="IPR017972">
    <property type="entry name" value="Cyt_P450_CS"/>
</dbReference>
<keyword evidence="3 8" id="KW-0349">Heme</keyword>
<dbReference type="EMBL" id="VTPC01076792">
    <property type="protein sequence ID" value="KAF2888493.1"/>
    <property type="molecule type" value="Genomic_DNA"/>
</dbReference>
<evidence type="ECO:0000256" key="5">
    <source>
        <dbReference type="ARBA" id="ARBA00023002"/>
    </source>
</evidence>
<organism evidence="10 11">
    <name type="scientific">Ignelater luminosus</name>
    <name type="common">Cucubano</name>
    <name type="synonym">Pyrophorus luminosus</name>
    <dbReference type="NCBI Taxonomy" id="2038154"/>
    <lineage>
        <taxon>Eukaryota</taxon>
        <taxon>Metazoa</taxon>
        <taxon>Ecdysozoa</taxon>
        <taxon>Arthropoda</taxon>
        <taxon>Hexapoda</taxon>
        <taxon>Insecta</taxon>
        <taxon>Pterygota</taxon>
        <taxon>Neoptera</taxon>
        <taxon>Endopterygota</taxon>
        <taxon>Coleoptera</taxon>
        <taxon>Polyphaga</taxon>
        <taxon>Elateriformia</taxon>
        <taxon>Elateroidea</taxon>
        <taxon>Elateridae</taxon>
        <taxon>Agrypninae</taxon>
        <taxon>Pyrophorini</taxon>
        <taxon>Ignelater</taxon>
    </lineage>
</organism>
<dbReference type="PROSITE" id="PS00086">
    <property type="entry name" value="CYTOCHROME_P450"/>
    <property type="match status" value="1"/>
</dbReference>
<dbReference type="PRINTS" id="PR00385">
    <property type="entry name" value="P450"/>
</dbReference>
<evidence type="ECO:0000256" key="3">
    <source>
        <dbReference type="ARBA" id="ARBA00022617"/>
    </source>
</evidence>
<dbReference type="InterPro" id="IPR001128">
    <property type="entry name" value="Cyt_P450"/>
</dbReference>
<dbReference type="PRINTS" id="PR00463">
    <property type="entry name" value="EP450I"/>
</dbReference>
<keyword evidence="11" id="KW-1185">Reference proteome</keyword>
<dbReference type="Proteomes" id="UP000801492">
    <property type="component" value="Unassembled WGS sequence"/>
</dbReference>